<organism evidence="1 2">
    <name type="scientific">Martelella endophytica</name>
    <dbReference type="NCBI Taxonomy" id="1486262"/>
    <lineage>
        <taxon>Bacteria</taxon>
        <taxon>Pseudomonadati</taxon>
        <taxon>Pseudomonadota</taxon>
        <taxon>Alphaproteobacteria</taxon>
        <taxon>Hyphomicrobiales</taxon>
        <taxon>Aurantimonadaceae</taxon>
        <taxon>Martelella</taxon>
    </lineage>
</organism>
<proteinExistence type="predicted"/>
<gene>
    <name evidence="1" type="ORF">TM49_13740</name>
</gene>
<dbReference type="Proteomes" id="UP000032611">
    <property type="component" value="Chromosome"/>
</dbReference>
<sequence>MNIQPSEYLGGLRDEMRLFIRMQKRPTVNELEGMVTRLNTGIALTAELEEELCLRNKARRLSPRFTLISNGDDNGGDAA</sequence>
<dbReference type="HOGENOM" id="CLU_2601870_0_0_5"/>
<evidence type="ECO:0000313" key="1">
    <source>
        <dbReference type="EMBL" id="AJY46499.1"/>
    </source>
</evidence>
<dbReference type="RefSeq" id="WP_045682063.1">
    <property type="nucleotide sequence ID" value="NZ_CP010803.1"/>
</dbReference>
<dbReference type="EMBL" id="CP010803">
    <property type="protein sequence ID" value="AJY46499.1"/>
    <property type="molecule type" value="Genomic_DNA"/>
</dbReference>
<name>A0A0D5LQL3_MAREN</name>
<keyword evidence="2" id="KW-1185">Reference proteome</keyword>
<dbReference type="STRING" id="1486262.TM49_13740"/>
<reference evidence="1 2" key="1">
    <citation type="journal article" date="2015" name="Genome Announc.">
        <title>Complete genome sequence of Martelella endophytica YC6887, which has antifungal activity associated with a halophyte.</title>
        <authorList>
            <person name="Khan A."/>
            <person name="Khan H."/>
            <person name="Chung E.J."/>
            <person name="Hossain M.T."/>
            <person name="Chung Y.R."/>
        </authorList>
    </citation>
    <scope>NUCLEOTIDE SEQUENCE [LARGE SCALE GENOMIC DNA]</scope>
    <source>
        <strain evidence="1">YC6887</strain>
    </source>
</reference>
<dbReference type="OrthoDB" id="7916811at2"/>
<dbReference type="AlphaFoldDB" id="A0A0D5LQL3"/>
<accession>A0A0D5LQL3</accession>
<evidence type="ECO:0000313" key="2">
    <source>
        <dbReference type="Proteomes" id="UP000032611"/>
    </source>
</evidence>
<dbReference type="KEGG" id="mey:TM49_13740"/>
<dbReference type="PATRIC" id="fig|1486262.3.peg.2836"/>
<protein>
    <submittedName>
        <fullName evidence="1">Uncharacterized protein</fullName>
    </submittedName>
</protein>